<evidence type="ECO:0000313" key="1">
    <source>
        <dbReference type="EMBL" id="KAF0321479.1"/>
    </source>
</evidence>
<comment type="caution">
    <text evidence="1">The sequence shown here is derived from an EMBL/GenBank/DDBJ whole genome shotgun (WGS) entry which is preliminary data.</text>
</comment>
<proteinExistence type="predicted"/>
<evidence type="ECO:0000313" key="2">
    <source>
        <dbReference type="Proteomes" id="UP000434172"/>
    </source>
</evidence>
<name>A0A8H3W7F4_9PEZI</name>
<organism evidence="1 2">
    <name type="scientific">Colletotrichum asianum</name>
    <dbReference type="NCBI Taxonomy" id="702518"/>
    <lineage>
        <taxon>Eukaryota</taxon>
        <taxon>Fungi</taxon>
        <taxon>Dikarya</taxon>
        <taxon>Ascomycota</taxon>
        <taxon>Pezizomycotina</taxon>
        <taxon>Sordariomycetes</taxon>
        <taxon>Hypocreomycetidae</taxon>
        <taxon>Glomerellales</taxon>
        <taxon>Glomerellaceae</taxon>
        <taxon>Colletotrichum</taxon>
        <taxon>Colletotrichum gloeosporioides species complex</taxon>
    </lineage>
</organism>
<gene>
    <name evidence="1" type="ORF">GQ607_011299</name>
</gene>
<keyword evidence="2" id="KW-1185">Reference proteome</keyword>
<reference evidence="1 2" key="1">
    <citation type="submission" date="2019-12" db="EMBL/GenBank/DDBJ databases">
        <title>A genome sequence resource for the geographically widespread anthracnose pathogen Colletotrichum asianum.</title>
        <authorList>
            <person name="Meng Y."/>
        </authorList>
    </citation>
    <scope>NUCLEOTIDE SEQUENCE [LARGE SCALE GENOMIC DNA]</scope>
    <source>
        <strain evidence="1 2">ICMP 18580</strain>
    </source>
</reference>
<dbReference type="Proteomes" id="UP000434172">
    <property type="component" value="Unassembled WGS sequence"/>
</dbReference>
<protein>
    <submittedName>
        <fullName evidence="1">Uncharacterized protein</fullName>
    </submittedName>
</protein>
<dbReference type="AlphaFoldDB" id="A0A8H3W7F4"/>
<sequence>MPCLYYVQISTGTKTRGCQKPLLSAIALSKSQLWCSLPFVPHVAYNILRNTIFGSSWRCR</sequence>
<dbReference type="EMBL" id="WOWK01000071">
    <property type="protein sequence ID" value="KAF0321479.1"/>
    <property type="molecule type" value="Genomic_DNA"/>
</dbReference>
<accession>A0A8H3W7F4</accession>